<dbReference type="EMBL" id="NDYO01000001">
    <property type="protein sequence ID" value="OUT12623.1"/>
    <property type="molecule type" value="Genomic_DNA"/>
</dbReference>
<proteinExistence type="predicted"/>
<feature type="chain" id="PRO_5012644602" evidence="1">
    <location>
        <begin position="24"/>
        <end position="262"/>
    </location>
</feature>
<keyword evidence="1" id="KW-0732">Signal</keyword>
<accession>A0A1Y5MZE2</accession>
<dbReference type="PROSITE" id="PS51257">
    <property type="entry name" value="PROKAR_LIPOPROTEIN"/>
    <property type="match status" value="1"/>
</dbReference>
<dbReference type="Proteomes" id="UP000195967">
    <property type="component" value="Unassembled WGS sequence"/>
</dbReference>
<comment type="caution">
    <text evidence="2">The sequence shown here is derived from an EMBL/GenBank/DDBJ whole genome shotgun (WGS) entry which is preliminary data.</text>
</comment>
<protein>
    <submittedName>
        <fullName evidence="2">Peptidoglycan-binding protein</fullName>
    </submittedName>
</protein>
<dbReference type="AlphaFoldDB" id="A0A1Y5MZE2"/>
<name>A0A1Y5MZE2_9BACT</name>
<evidence type="ECO:0000256" key="1">
    <source>
        <dbReference type="SAM" id="SignalP"/>
    </source>
</evidence>
<evidence type="ECO:0000313" key="3">
    <source>
        <dbReference type="Proteomes" id="UP000195967"/>
    </source>
</evidence>
<reference evidence="2 3" key="1">
    <citation type="submission" date="2017-04" db="EMBL/GenBank/DDBJ databases">
        <title>Complete genome of Campylobacter concisus ATCC 33237T and draft genomes for an additional eight well characterized C. concisus strains.</title>
        <authorList>
            <person name="Cornelius A.J."/>
            <person name="Miller W.G."/>
            <person name="Lastovica A.J."/>
            <person name="On S.L."/>
            <person name="French N.P."/>
            <person name="Vandenberg O."/>
            <person name="Biggs P.J."/>
        </authorList>
    </citation>
    <scope>NUCLEOTIDE SEQUENCE [LARGE SCALE GENOMIC DNA]</scope>
    <source>
        <strain evidence="2 3">Lasto28.99</strain>
    </source>
</reference>
<dbReference type="RefSeq" id="WP_087583831.1">
    <property type="nucleotide sequence ID" value="NZ_CABMKR010000001.1"/>
</dbReference>
<sequence>MKLSSSLLSVGLGVLLLSGCATGNNNGVTGSAAGSNNNNANTKIEKCSSTLGTLAFYEDQNSDWYSYLTHNYKLTSTIPVLRLLAQQTGCFVIVERGAMMDNMMQERALDRSGELRGGSGFGKGKMVAADYTIRPEIFFSNEDTGGAGALVEALFGSVAGAIAGGFSTKETQTTLVLIENRSGVQLAAAIGSASSTDFFGMGGSAGASLGAGLGVYSRTPEGKTLVNAFLDSMNQLVIALKDYKAQNVKGGLGKGGSLKVGD</sequence>
<organism evidence="2 3">
    <name type="scientific">Campylobacter concisus</name>
    <dbReference type="NCBI Taxonomy" id="199"/>
    <lineage>
        <taxon>Bacteria</taxon>
        <taxon>Pseudomonadati</taxon>
        <taxon>Campylobacterota</taxon>
        <taxon>Epsilonproteobacteria</taxon>
        <taxon>Campylobacterales</taxon>
        <taxon>Campylobacteraceae</taxon>
        <taxon>Campylobacter</taxon>
    </lineage>
</organism>
<feature type="signal peptide" evidence="1">
    <location>
        <begin position="1"/>
        <end position="23"/>
    </location>
</feature>
<gene>
    <name evidence="2" type="ORF">B9N62_00040</name>
</gene>
<evidence type="ECO:0000313" key="2">
    <source>
        <dbReference type="EMBL" id="OUT12623.1"/>
    </source>
</evidence>